<dbReference type="Gene3D" id="3.40.50.300">
    <property type="entry name" value="P-loop containing nucleotide triphosphate hydrolases"/>
    <property type="match status" value="1"/>
</dbReference>
<reference evidence="1" key="1">
    <citation type="journal article" date="2013" name="Environ. Microbiol.">
        <title>Microbiota from the distal guts of lean and obese adolescents exhibit partial functional redundancy besides clear differences in community structure.</title>
        <authorList>
            <person name="Ferrer M."/>
            <person name="Ruiz A."/>
            <person name="Lanza F."/>
            <person name="Haange S.B."/>
            <person name="Oberbach A."/>
            <person name="Till H."/>
            <person name="Bargiela R."/>
            <person name="Campoy C."/>
            <person name="Segura M.T."/>
            <person name="Richter M."/>
            <person name="von Bergen M."/>
            <person name="Seifert J."/>
            <person name="Suarez A."/>
        </authorList>
    </citation>
    <scope>NUCLEOTIDE SEQUENCE</scope>
</reference>
<proteinExistence type="predicted"/>
<dbReference type="GO" id="GO:0016301">
    <property type="term" value="F:kinase activity"/>
    <property type="evidence" value="ECO:0007669"/>
    <property type="project" value="UniProtKB-KW"/>
</dbReference>
<keyword evidence="1" id="KW-0418">Kinase</keyword>
<dbReference type="EMBL" id="AJWZ01004030">
    <property type="protein sequence ID" value="EKC66592.1"/>
    <property type="molecule type" value="Genomic_DNA"/>
</dbReference>
<name>K1T157_9ZZZZ</name>
<accession>K1T157</accession>
<organism evidence="1">
    <name type="scientific">human gut metagenome</name>
    <dbReference type="NCBI Taxonomy" id="408170"/>
    <lineage>
        <taxon>unclassified sequences</taxon>
        <taxon>metagenomes</taxon>
        <taxon>organismal metagenomes</taxon>
    </lineage>
</organism>
<dbReference type="SUPFAM" id="SSF52540">
    <property type="entry name" value="P-loop containing nucleoside triphosphate hydrolases"/>
    <property type="match status" value="1"/>
</dbReference>
<dbReference type="InterPro" id="IPR027417">
    <property type="entry name" value="P-loop_NTPase"/>
</dbReference>
<evidence type="ECO:0000313" key="1">
    <source>
        <dbReference type="EMBL" id="EKC66592.1"/>
    </source>
</evidence>
<feature type="non-terminal residue" evidence="1">
    <location>
        <position position="1"/>
    </location>
</feature>
<protein>
    <submittedName>
        <fullName evidence="1">Phosphoribulokinase / uridine kinase family protein</fullName>
    </submittedName>
</protein>
<sequence length="143" mass="16801">IITDKLPHERILKIYISVSSRIYDENNKIILNKRNMRFIRRMVRDYNFRGSSVENTYELWDNVRSGEDKYLFPYSGLADMRINSIHLSEPCLFKETALNLLRNAELDGERAKDASRLIRALEKFNSISPDMVPETSLLREFLG</sequence>
<keyword evidence="1" id="KW-0808">Transferase</keyword>
<comment type="caution">
    <text evidence="1">The sequence shown here is derived from an EMBL/GenBank/DDBJ whole genome shotgun (WGS) entry which is preliminary data.</text>
</comment>
<dbReference type="AlphaFoldDB" id="K1T157"/>
<gene>
    <name evidence="1" type="ORF">OBE_05859</name>
</gene>